<dbReference type="KEGG" id="sphl:LPB140_08400"/>
<proteinExistence type="predicted"/>
<dbReference type="Proteomes" id="UP000242561">
    <property type="component" value="Chromosome"/>
</dbReference>
<evidence type="ECO:0000313" key="2">
    <source>
        <dbReference type="EMBL" id="APG62806.1"/>
    </source>
</evidence>
<sequence length="213" mass="23385">MRRPAIVNNQEAFQKMSPDGLDDCGWNDMGYDVDPSPNTPMDYDHRPSVNPLANAVPDATPEVKLQQQRIAEQLSLESEDAAILGDGVENQTNIAPNNSQDVNTQETNIEQSYSDNISPLLAKSQKQPAVKSTQPTKLKPEKREKIVREVKPRQKSKGKAAFTLRLDQASHLKLRLACAISNCSAQALVSEALNEKLAAMPEIDSLALQVAAR</sequence>
<feature type="region of interest" description="Disordered" evidence="1">
    <location>
        <begin position="1"/>
        <end position="55"/>
    </location>
</feature>
<dbReference type="EMBL" id="CP018154">
    <property type="protein sequence ID" value="APG62806.1"/>
    <property type="molecule type" value="Genomic_DNA"/>
</dbReference>
<keyword evidence="3" id="KW-1185">Reference proteome</keyword>
<accession>A0A1L3JCE9</accession>
<evidence type="ECO:0000313" key="3">
    <source>
        <dbReference type="Proteomes" id="UP000242561"/>
    </source>
</evidence>
<gene>
    <name evidence="2" type="ORF">LPB140_08400</name>
</gene>
<evidence type="ECO:0000256" key="1">
    <source>
        <dbReference type="SAM" id="MobiDB-lite"/>
    </source>
</evidence>
<organism evidence="2 3">
    <name type="scientific">Sphingorhabdus lutea</name>
    <dbReference type="NCBI Taxonomy" id="1913578"/>
    <lineage>
        <taxon>Bacteria</taxon>
        <taxon>Pseudomonadati</taxon>
        <taxon>Pseudomonadota</taxon>
        <taxon>Alphaproteobacteria</taxon>
        <taxon>Sphingomonadales</taxon>
        <taxon>Sphingomonadaceae</taxon>
        <taxon>Sphingorhabdus</taxon>
    </lineage>
</organism>
<protein>
    <submittedName>
        <fullName evidence="2">Uncharacterized protein</fullName>
    </submittedName>
</protein>
<name>A0A1L3JCE9_9SPHN</name>
<reference evidence="2 3" key="1">
    <citation type="submission" date="2016-11" db="EMBL/GenBank/DDBJ databases">
        <title>Sphingorhabdus sp. LPB0140, isolated from marine environment.</title>
        <authorList>
            <person name="Kim E."/>
            <person name="Yi H."/>
        </authorList>
    </citation>
    <scope>NUCLEOTIDE SEQUENCE [LARGE SCALE GENOMIC DNA]</scope>
    <source>
        <strain evidence="2 3">LPB0140</strain>
    </source>
</reference>
<dbReference type="AlphaFoldDB" id="A0A1L3JCE9"/>
<dbReference type="STRING" id="1913578.LPB140_08400"/>